<dbReference type="Proteomes" id="UP000887458">
    <property type="component" value="Unassembled WGS sequence"/>
</dbReference>
<keyword evidence="14" id="KW-0418">Kinase</keyword>
<comment type="subcellular location">
    <subcellularLocation>
        <location evidence="11">Microsome membrane</location>
        <topology evidence="11">Single-pass membrane protein</topology>
    </subcellularLocation>
    <subcellularLocation>
        <location evidence="11">Endoplasmic reticulum membrane</location>
        <topology evidence="11">Single-pass membrane protein</topology>
    </subcellularLocation>
    <subcellularLocation>
        <location evidence="2">Peroxisome</location>
    </subcellularLocation>
</comment>
<name>A0ABQ8JLD5_DERPT</name>
<dbReference type="Gene3D" id="1.10.510.10">
    <property type="entry name" value="Transferase(Phosphotransferase) domain 1"/>
    <property type="match status" value="1"/>
</dbReference>
<dbReference type="SUPFAM" id="SSF56112">
    <property type="entry name" value="Protein kinase-like (PK-like)"/>
    <property type="match status" value="1"/>
</dbReference>
<dbReference type="Pfam" id="PF00069">
    <property type="entry name" value="Pkinase"/>
    <property type="match status" value="1"/>
</dbReference>
<dbReference type="EC" id="1.1.3.8" evidence="11"/>
<keyword evidence="11" id="KW-0256">Endoplasmic reticulum</keyword>
<proteinExistence type="inferred from homology"/>
<dbReference type="InterPro" id="IPR011009">
    <property type="entry name" value="Kinase-like_dom_sf"/>
</dbReference>
<comment type="function">
    <text evidence="11">Oxidizes L-gulono-1,4-lactone to hydrogen peroxide and L-xylo-hexulonolactone which spontaneously isomerizes to L-ascorbate.</text>
</comment>
<evidence type="ECO:0000256" key="11">
    <source>
        <dbReference type="RuleBase" id="RU367158"/>
    </source>
</evidence>
<dbReference type="PROSITE" id="PS00107">
    <property type="entry name" value="PROTEIN_KINASE_ATP"/>
    <property type="match status" value="1"/>
</dbReference>
<evidence type="ECO:0000256" key="2">
    <source>
        <dbReference type="ARBA" id="ARBA00004275"/>
    </source>
</evidence>
<dbReference type="InterPro" id="IPR010031">
    <property type="entry name" value="FAD_lactone_oxidase-like"/>
</dbReference>
<feature type="binding site" evidence="10">
    <location>
        <position position="628"/>
    </location>
    <ligand>
        <name>ATP</name>
        <dbReference type="ChEBI" id="CHEBI:30616"/>
    </ligand>
</feature>
<dbReference type="InterPro" id="IPR039154">
    <property type="entry name" value="LKB1_c"/>
</dbReference>
<keyword evidence="4 11" id="KW-0285">Flavoprotein</keyword>
<feature type="domain" description="FAD-binding PCMH-type" evidence="13">
    <location>
        <begin position="20"/>
        <end position="193"/>
    </location>
</feature>
<evidence type="ECO:0000313" key="15">
    <source>
        <dbReference type="Proteomes" id="UP000887458"/>
    </source>
</evidence>
<sequence length="1009" mass="116064">MDLERIAVAGYQFKNWSNTYQCQPELLFIPETLDEIREILYLAKSEKKHIRIVGCGNSPSDLCCSQDYMISMKNFSNILHIDQQKRIVTVQAGIHLNKLNRILEQNNLALPILGSISESTLAGVISVGTHGTGYHTGIIADYVIAMRLITPSGDIIYCTKEPGSEYYDIFLSALCGLGALGIILEVTIECETKFYLHQLTYPSRLDSILERLDENIESCDHFRFLYFPHTDYVSVSITNKVNGEFLNLSQSSQQQNGQMESINQYRLSSERNQFQRICDWLINYGVGYHLLQFVYWLSTFQPSIIPTINRLAFWLLYSSNQVKMDISYKVFNFECLFAQHVNEWSIPRNKTSDALLELKKTIDQNDNGWYAHFPIEVRFVRQSPIYLSPSYGRDSTYINIISYRPYGKHVDHTDYWNCYETIMKRYGGRPHWAKKHRETAVDLIRMYPNFHYWSHIRKRLDPNRLFFNSYLDRIFSTFPTTATTIMAANTMTDITDGDHPHNDDKTEMINNNNNKIEENDHKAMDLSDSREYCADGFLYEKSLLFEHDPLISSAAGGGGGDGTAIAITIQDKPLSYHRVNSSEILYEKKRRKVKFVSKYLLGDVVGEGSYSKVKEVLDTETLERRAAKIMKKKRLRKIPNGEQNVQREIQLLRKLNHENLVKLYDVIYDNIKEKMYIIMEYCVAVLQELLDSVPDTKRFPIHQAHGYFVQLVNGLEYLHSQGIIHKDIKPGNLLLTNGGVIKITDLGVSEMLDQFQQDDMISTSQGSPAFQPPEIADGRAKFSGFKVDIWASGVTLFNITTGKYPFQGDNIYRLYDNISKAELTIPTEMDYLLSDLVKSMLCKEPDERISIQQIKQHDWVRKKHPRIEQPVRIPCKTGGDELRSMSVLPYLWQLHNNNSYDDDGDEELDNIIDGDDDEEEFEYATVSASDTTEWSNSRMNELTVNSFVSNVSHTSKQSRTSTLSNNLASLFKLHKSKSARSQTTTGFEALTRTNRFLNCLGLRSTHKLK</sequence>
<keyword evidence="9" id="KW-0576">Peroxisome</keyword>
<dbReference type="InterPro" id="IPR008271">
    <property type="entry name" value="Ser/Thr_kinase_AS"/>
</dbReference>
<reference evidence="14 15" key="2">
    <citation type="journal article" date="2022" name="Mol. Biol. Evol.">
        <title>Comparative Genomics Reveals Insights into the Divergent Evolution of Astigmatic Mites and Household Pest Adaptations.</title>
        <authorList>
            <person name="Xiong Q."/>
            <person name="Wan A.T."/>
            <person name="Liu X."/>
            <person name="Fung C.S."/>
            <person name="Xiao X."/>
            <person name="Malainual N."/>
            <person name="Hou J."/>
            <person name="Wang L."/>
            <person name="Wang M."/>
            <person name="Yang K.Y."/>
            <person name="Cui Y."/>
            <person name="Leung E.L."/>
            <person name="Nong W."/>
            <person name="Shin S.K."/>
            <person name="Au S.W."/>
            <person name="Jeong K.Y."/>
            <person name="Chew F.T."/>
            <person name="Hui J.H."/>
            <person name="Leung T.F."/>
            <person name="Tungtrongchitr A."/>
            <person name="Zhong N."/>
            <person name="Liu Z."/>
            <person name="Tsui S.K."/>
        </authorList>
    </citation>
    <scope>NUCLEOTIDE SEQUENCE [LARGE SCALE GENOMIC DNA]</scope>
    <source>
        <strain evidence="14">Derp</strain>
    </source>
</reference>
<evidence type="ECO:0000256" key="6">
    <source>
        <dbReference type="ARBA" id="ARBA00022827"/>
    </source>
</evidence>
<comment type="cofactor">
    <cofactor evidence="1 11">
        <name>FAD</name>
        <dbReference type="ChEBI" id="CHEBI:57692"/>
    </cofactor>
</comment>
<keyword evidence="6 11" id="KW-0274">FAD</keyword>
<evidence type="ECO:0000259" key="12">
    <source>
        <dbReference type="PROSITE" id="PS50011"/>
    </source>
</evidence>
<dbReference type="PROSITE" id="PS51387">
    <property type="entry name" value="FAD_PCMH"/>
    <property type="match status" value="1"/>
</dbReference>
<keyword evidence="11" id="KW-0060">Ascorbate biosynthesis</keyword>
<dbReference type="InterPro" id="IPR016167">
    <property type="entry name" value="FAD-bd_PCMH_sub1"/>
</dbReference>
<dbReference type="Gene3D" id="3.30.465.10">
    <property type="match status" value="1"/>
</dbReference>
<comment type="similarity">
    <text evidence="3 11">Belongs to the oxygen-dependent FAD-linked oxidoreductase family.</text>
</comment>
<keyword evidence="11" id="KW-0492">Microsome</keyword>
<keyword evidence="8 11" id="KW-0560">Oxidoreductase</keyword>
<evidence type="ECO:0000313" key="14">
    <source>
        <dbReference type="EMBL" id="KAH9423426.1"/>
    </source>
</evidence>
<evidence type="ECO:0000256" key="3">
    <source>
        <dbReference type="ARBA" id="ARBA00005466"/>
    </source>
</evidence>
<dbReference type="InterPro" id="IPR036318">
    <property type="entry name" value="FAD-bd_PCMH-like_sf"/>
</dbReference>
<evidence type="ECO:0000256" key="1">
    <source>
        <dbReference type="ARBA" id="ARBA00001974"/>
    </source>
</evidence>
<dbReference type="PROSITE" id="PS00108">
    <property type="entry name" value="PROTEIN_KINASE_ST"/>
    <property type="match status" value="1"/>
</dbReference>
<dbReference type="PANTHER" id="PTHR43762:SF8">
    <property type="entry name" value="L-GULONOLACTONE OXIDASE"/>
    <property type="match status" value="1"/>
</dbReference>
<dbReference type="Gene3D" id="3.30.43.10">
    <property type="entry name" value="Uridine Diphospho-n-acetylenolpyruvylglucosamine Reductase, domain 2"/>
    <property type="match status" value="1"/>
</dbReference>
<dbReference type="GO" id="GO:0016301">
    <property type="term" value="F:kinase activity"/>
    <property type="evidence" value="ECO:0007669"/>
    <property type="project" value="UniProtKB-KW"/>
</dbReference>
<dbReference type="CDD" id="cd14119">
    <property type="entry name" value="STKc_LKB1"/>
    <property type="match status" value="1"/>
</dbReference>
<dbReference type="InterPro" id="IPR000719">
    <property type="entry name" value="Prot_kinase_dom"/>
</dbReference>
<accession>A0ABQ8JLD5</accession>
<organism evidence="14 15">
    <name type="scientific">Dermatophagoides pteronyssinus</name>
    <name type="common">European house dust mite</name>
    <dbReference type="NCBI Taxonomy" id="6956"/>
    <lineage>
        <taxon>Eukaryota</taxon>
        <taxon>Metazoa</taxon>
        <taxon>Ecdysozoa</taxon>
        <taxon>Arthropoda</taxon>
        <taxon>Chelicerata</taxon>
        <taxon>Arachnida</taxon>
        <taxon>Acari</taxon>
        <taxon>Acariformes</taxon>
        <taxon>Sarcoptiformes</taxon>
        <taxon>Astigmata</taxon>
        <taxon>Psoroptidia</taxon>
        <taxon>Analgoidea</taxon>
        <taxon>Pyroglyphidae</taxon>
        <taxon>Dermatophagoidinae</taxon>
        <taxon>Dermatophagoides</taxon>
    </lineage>
</organism>
<keyword evidence="7 10" id="KW-0067">ATP-binding</keyword>
<comment type="catalytic activity">
    <reaction evidence="11">
        <text>L-gulono-1,4-lactone + O2 = L-ascorbate + H2O2 + H(+)</text>
        <dbReference type="Rhea" id="RHEA:32363"/>
        <dbReference type="ChEBI" id="CHEBI:15378"/>
        <dbReference type="ChEBI" id="CHEBI:15379"/>
        <dbReference type="ChEBI" id="CHEBI:16240"/>
        <dbReference type="ChEBI" id="CHEBI:17587"/>
        <dbReference type="ChEBI" id="CHEBI:38290"/>
        <dbReference type="EC" id="1.1.3.8"/>
    </reaction>
</comment>
<dbReference type="InterPro" id="IPR016166">
    <property type="entry name" value="FAD-bd_PCMH"/>
</dbReference>
<dbReference type="Pfam" id="PF04030">
    <property type="entry name" value="ALO"/>
    <property type="match status" value="1"/>
</dbReference>
<dbReference type="Gene3D" id="3.30.70.2520">
    <property type="match status" value="1"/>
</dbReference>
<evidence type="ECO:0000256" key="4">
    <source>
        <dbReference type="ARBA" id="ARBA00022630"/>
    </source>
</evidence>
<comment type="pathway">
    <text evidence="11">Cofactor biosynthesis; L-ascorbate biosynthesis via UDP-alpha-D-glucuronate pathway; L-ascorbate from UDP-alpha-D-glucuronate: step 4/4.</text>
</comment>
<dbReference type="PROSITE" id="PS50011">
    <property type="entry name" value="PROTEIN_KINASE_DOM"/>
    <property type="match status" value="1"/>
</dbReference>
<dbReference type="InterPro" id="IPR030654">
    <property type="entry name" value="Sugar_lactone_oxidase"/>
</dbReference>
<dbReference type="InterPro" id="IPR006094">
    <property type="entry name" value="Oxid_FAD_bind_N"/>
</dbReference>
<keyword evidence="15" id="KW-1185">Reference proteome</keyword>
<dbReference type="Pfam" id="PF01565">
    <property type="entry name" value="FAD_binding_4"/>
    <property type="match status" value="1"/>
</dbReference>
<evidence type="ECO:0000256" key="8">
    <source>
        <dbReference type="ARBA" id="ARBA00023002"/>
    </source>
</evidence>
<dbReference type="InterPro" id="IPR016169">
    <property type="entry name" value="FAD-bd_PCMH_sub2"/>
</dbReference>
<keyword evidence="14" id="KW-0808">Transferase</keyword>
<keyword evidence="5 10" id="KW-0547">Nucleotide-binding</keyword>
<dbReference type="NCBIfam" id="TIGR01678">
    <property type="entry name" value="FAD_lactone_ox"/>
    <property type="match status" value="1"/>
</dbReference>
<dbReference type="EMBL" id="NJHN03000032">
    <property type="protein sequence ID" value="KAH9423426.1"/>
    <property type="molecule type" value="Genomic_DNA"/>
</dbReference>
<reference evidence="14 15" key="1">
    <citation type="journal article" date="2018" name="J. Allergy Clin. Immunol.">
        <title>High-quality assembly of Dermatophagoides pteronyssinus genome and transcriptome reveals a wide range of novel allergens.</title>
        <authorList>
            <person name="Liu X.Y."/>
            <person name="Yang K.Y."/>
            <person name="Wang M.Q."/>
            <person name="Kwok J.S."/>
            <person name="Zeng X."/>
            <person name="Yang Z."/>
            <person name="Xiao X.J."/>
            <person name="Lau C.P."/>
            <person name="Li Y."/>
            <person name="Huang Z.M."/>
            <person name="Ba J.G."/>
            <person name="Yim A.K."/>
            <person name="Ouyang C.Y."/>
            <person name="Ngai S.M."/>
            <person name="Chan T.F."/>
            <person name="Leung E.L."/>
            <person name="Liu L."/>
            <person name="Liu Z.G."/>
            <person name="Tsui S.K."/>
        </authorList>
    </citation>
    <scope>NUCLEOTIDE SEQUENCE [LARGE SCALE GENOMIC DNA]</scope>
    <source>
        <strain evidence="14">Derp</strain>
    </source>
</reference>
<feature type="domain" description="Protein kinase" evidence="12">
    <location>
        <begin position="599"/>
        <end position="860"/>
    </location>
</feature>
<dbReference type="SUPFAM" id="SSF56176">
    <property type="entry name" value="FAD-binding/transporter-associated domain-like"/>
    <property type="match status" value="1"/>
</dbReference>
<evidence type="ECO:0000256" key="5">
    <source>
        <dbReference type="ARBA" id="ARBA00022741"/>
    </source>
</evidence>
<evidence type="ECO:0000259" key="13">
    <source>
        <dbReference type="PROSITE" id="PS51387"/>
    </source>
</evidence>
<gene>
    <name evidence="14" type="primary">STK11_1</name>
    <name evidence="14" type="ORF">DERP_003705</name>
</gene>
<evidence type="ECO:0000256" key="9">
    <source>
        <dbReference type="ARBA" id="ARBA00023140"/>
    </source>
</evidence>
<comment type="caution">
    <text evidence="14">The sequence shown here is derived from an EMBL/GenBank/DDBJ whole genome shotgun (WGS) entry which is preliminary data.</text>
</comment>
<evidence type="ECO:0000256" key="10">
    <source>
        <dbReference type="PROSITE-ProRule" id="PRU10141"/>
    </source>
</evidence>
<protein>
    <recommendedName>
        <fullName evidence="11">L-gulonolactone oxidase</fullName>
        <shortName evidence="11">LGO</shortName>
        <ecNumber evidence="11">1.1.3.8</ecNumber>
    </recommendedName>
</protein>
<dbReference type="SMART" id="SM00220">
    <property type="entry name" value="S_TKc"/>
    <property type="match status" value="1"/>
</dbReference>
<evidence type="ECO:0000256" key="7">
    <source>
        <dbReference type="ARBA" id="ARBA00022840"/>
    </source>
</evidence>
<dbReference type="PANTHER" id="PTHR43762">
    <property type="entry name" value="L-GULONOLACTONE OXIDASE"/>
    <property type="match status" value="1"/>
</dbReference>
<dbReference type="InterPro" id="IPR007173">
    <property type="entry name" value="ALO_C"/>
</dbReference>
<dbReference type="InterPro" id="IPR017441">
    <property type="entry name" value="Protein_kinase_ATP_BS"/>
</dbReference>
<dbReference type="Gene3D" id="3.30.200.20">
    <property type="entry name" value="Phosphorylase Kinase, domain 1"/>
    <property type="match status" value="1"/>
</dbReference>